<comment type="subcellular location">
    <subcellularLocation>
        <location evidence="2">Cytoplasm</location>
    </subcellularLocation>
    <subcellularLocation>
        <location evidence="1">Nucleus</location>
    </subcellularLocation>
</comment>
<accession>A0A1D1V1N5</accession>
<keyword evidence="6" id="KW-0489">Methyltransferase</keyword>
<dbReference type="Gene3D" id="3.40.50.150">
    <property type="entry name" value="Vaccinia Virus protein VP39"/>
    <property type="match status" value="1"/>
</dbReference>
<comment type="caution">
    <text evidence="9">The sequence shown here is derived from an EMBL/GenBank/DDBJ whole genome shotgun (WGS) entry which is preliminary data.</text>
</comment>
<evidence type="ECO:0000256" key="1">
    <source>
        <dbReference type="ARBA" id="ARBA00004123"/>
    </source>
</evidence>
<gene>
    <name evidence="9" type="primary">RvY_05429</name>
    <name evidence="9" type="synonym">RvY_05429.1</name>
    <name evidence="9" type="ORF">RvY_05429-1</name>
</gene>
<proteinExistence type="predicted"/>
<keyword evidence="10" id="KW-1185">Reference proteome</keyword>
<name>A0A1D1V1N5_RAMVA</name>
<organism evidence="9 10">
    <name type="scientific">Ramazzottius varieornatus</name>
    <name type="common">Water bear</name>
    <name type="synonym">Tardigrade</name>
    <dbReference type="NCBI Taxonomy" id="947166"/>
    <lineage>
        <taxon>Eukaryota</taxon>
        <taxon>Metazoa</taxon>
        <taxon>Ecdysozoa</taxon>
        <taxon>Tardigrada</taxon>
        <taxon>Eutardigrada</taxon>
        <taxon>Parachela</taxon>
        <taxon>Hypsibioidea</taxon>
        <taxon>Ramazzottiidae</taxon>
        <taxon>Ramazzottius</taxon>
    </lineage>
</organism>
<dbReference type="InterPro" id="IPR019410">
    <property type="entry name" value="Methyltransf_16"/>
</dbReference>
<dbReference type="GO" id="GO:0018025">
    <property type="term" value="F:calmodulin-lysine N-methyltransferase activity"/>
    <property type="evidence" value="ECO:0007669"/>
    <property type="project" value="UniProtKB-EC"/>
</dbReference>
<dbReference type="GO" id="GO:0032259">
    <property type="term" value="P:methylation"/>
    <property type="evidence" value="ECO:0007669"/>
    <property type="project" value="UniProtKB-KW"/>
</dbReference>
<dbReference type="Pfam" id="PF10294">
    <property type="entry name" value="Methyltransf_16"/>
    <property type="match status" value="1"/>
</dbReference>
<evidence type="ECO:0000256" key="2">
    <source>
        <dbReference type="ARBA" id="ARBA00004496"/>
    </source>
</evidence>
<dbReference type="EMBL" id="BDGG01000002">
    <property type="protein sequence ID" value="GAU93497.1"/>
    <property type="molecule type" value="Genomic_DNA"/>
</dbReference>
<dbReference type="SUPFAM" id="SSF53335">
    <property type="entry name" value="S-adenosyl-L-methionine-dependent methyltransferases"/>
    <property type="match status" value="1"/>
</dbReference>
<dbReference type="GO" id="GO:0005737">
    <property type="term" value="C:cytoplasm"/>
    <property type="evidence" value="ECO:0007669"/>
    <property type="project" value="UniProtKB-SubCell"/>
</dbReference>
<evidence type="ECO:0000256" key="4">
    <source>
        <dbReference type="ARBA" id="ARBA00020594"/>
    </source>
</evidence>
<dbReference type="InterPro" id="IPR029063">
    <property type="entry name" value="SAM-dependent_MTases_sf"/>
</dbReference>
<dbReference type="InterPro" id="IPR025800">
    <property type="entry name" value="CaM-Lys-N-MeTrfase"/>
</dbReference>
<dbReference type="STRING" id="947166.A0A1D1V1N5"/>
<dbReference type="EC" id="2.1.1.60" evidence="3"/>
<keyword evidence="5" id="KW-0963">Cytoplasm</keyword>
<evidence type="ECO:0000256" key="7">
    <source>
        <dbReference type="ARBA" id="ARBA00022679"/>
    </source>
</evidence>
<keyword evidence="7" id="KW-0808">Transferase</keyword>
<evidence type="ECO:0000256" key="6">
    <source>
        <dbReference type="ARBA" id="ARBA00022603"/>
    </source>
</evidence>
<protein>
    <recommendedName>
        <fullName evidence="4">Calmodulin-lysine N-methyltransferase</fullName>
        <ecNumber evidence="3">2.1.1.60</ecNumber>
    </recommendedName>
</protein>
<dbReference type="OrthoDB" id="413520at2759"/>
<evidence type="ECO:0000256" key="3">
    <source>
        <dbReference type="ARBA" id="ARBA00011914"/>
    </source>
</evidence>
<dbReference type="AlphaFoldDB" id="A0A1D1V1N5"/>
<sequence length="328" mass="36703">MLEMGEHATSSAPRRRWDLLSKAFEELKTGCSTSEKQPDTLRIVNNAATTRRFHGFGLFSREDVVIDGEQWIRVTSRKDFAIEGYAATAYSAGEEHAGSDTVGTSSGSFELFLRKEAAVCLTDLTGFDNTGNICIWPAEEVMAFWCLGNPSLFRGKRICELGGGMASLGGNVIACTMPAEMLLLTDGNEKCCANCEAAIAQNRKRQTYSCENVSSRRLRWDVTEDYRCLAITFDVVIAADCVFKAEYHEALCRCIRHILKNDGIAIIFAPKRGNTLTDFVTRAKEYFEVLVSDRYSEDVFSLHEAQKTKSPEYSENLNYPLQVKLRIK</sequence>
<keyword evidence="8" id="KW-0539">Nucleus</keyword>
<dbReference type="PANTHER" id="PTHR13539:SF3">
    <property type="entry name" value="CALMODULIN-LYSINE N-METHYLTRANSFERASE"/>
    <property type="match status" value="1"/>
</dbReference>
<evidence type="ECO:0000256" key="5">
    <source>
        <dbReference type="ARBA" id="ARBA00022490"/>
    </source>
</evidence>
<evidence type="ECO:0000313" key="9">
    <source>
        <dbReference type="EMBL" id="GAU93497.1"/>
    </source>
</evidence>
<evidence type="ECO:0000256" key="8">
    <source>
        <dbReference type="ARBA" id="ARBA00023242"/>
    </source>
</evidence>
<dbReference type="Proteomes" id="UP000186922">
    <property type="component" value="Unassembled WGS sequence"/>
</dbReference>
<evidence type="ECO:0000313" key="10">
    <source>
        <dbReference type="Proteomes" id="UP000186922"/>
    </source>
</evidence>
<dbReference type="GO" id="GO:0005634">
    <property type="term" value="C:nucleus"/>
    <property type="evidence" value="ECO:0007669"/>
    <property type="project" value="UniProtKB-SubCell"/>
</dbReference>
<reference evidence="9 10" key="1">
    <citation type="journal article" date="2016" name="Nat. Commun.">
        <title>Extremotolerant tardigrade genome and improved radiotolerance of human cultured cells by tardigrade-unique protein.</title>
        <authorList>
            <person name="Hashimoto T."/>
            <person name="Horikawa D.D."/>
            <person name="Saito Y."/>
            <person name="Kuwahara H."/>
            <person name="Kozuka-Hata H."/>
            <person name="Shin-I T."/>
            <person name="Minakuchi Y."/>
            <person name="Ohishi K."/>
            <person name="Motoyama A."/>
            <person name="Aizu T."/>
            <person name="Enomoto A."/>
            <person name="Kondo K."/>
            <person name="Tanaka S."/>
            <person name="Hara Y."/>
            <person name="Koshikawa S."/>
            <person name="Sagara H."/>
            <person name="Miura T."/>
            <person name="Yokobori S."/>
            <person name="Miyagawa K."/>
            <person name="Suzuki Y."/>
            <person name="Kubo T."/>
            <person name="Oyama M."/>
            <person name="Kohara Y."/>
            <person name="Fujiyama A."/>
            <person name="Arakawa K."/>
            <person name="Katayama T."/>
            <person name="Toyoda A."/>
            <person name="Kunieda T."/>
        </authorList>
    </citation>
    <scope>NUCLEOTIDE SEQUENCE [LARGE SCALE GENOMIC DNA]</scope>
    <source>
        <strain evidence="9 10">YOKOZUNA-1</strain>
    </source>
</reference>
<dbReference type="PANTHER" id="PTHR13539">
    <property type="entry name" value="CALMODULIN-LYSINE N-METHYLTRANSFERASE"/>
    <property type="match status" value="1"/>
</dbReference>